<sequence length="618" mass="68553">MNKNIEKLLFISESLGLNDIIIELKFIEQRSNEVNKELVIPIVGEFSSGKTTLINSLTHSKKLETASKPTTATVYEIHFECKRELVELFYSDGRIDIVDDISSFKNDQLDDVPLIKVYDTSNKISSTTILVDTPGLSSNNPRHIESLSKYLPNADALLLFIDVNQQITKSLLDFLTINSLTYLPLYLVVTKTDTKTSSEINDVRAYIAKTINLPLENIISISSVKNELEEFYSLMNNIQKNKNQIIDRVLNFRLENISKYLINHIEELIKNSSSDATLDNEVKSQKRTLEKLNFAIEKLISDTRCNLEDIGDAAKREFENHVSDKLDAIISKQDTNADSQAVGIINSTANITLSNYQDNVRKSLYLLANVRKSSDLEIPLRFLDSVDLSNVKMDSFEYNIDLSGAGQETVRNISIGLKIAAAVTAVAITAGAATAAIAPASVVSTGVVGTEAAITASTLVNVADTVTDVANIASNIRTQKGLLKFEKIGHYVEMTKSNISLVNDYNVKAGSMIGANKEQGFVESIVGNLTDGVLGKPQRKKMIDSYLESNLIPQFKSRMSNISSTLLSEIKNSLENEAAQKIAQMESNLLELQKLSKNEKELFTDRINQLKEFKSKLL</sequence>
<dbReference type="Pfam" id="PF00350">
    <property type="entry name" value="Dynamin_N"/>
    <property type="match status" value="1"/>
</dbReference>
<dbReference type="InterPro" id="IPR027417">
    <property type="entry name" value="P-loop_NTPase"/>
</dbReference>
<gene>
    <name evidence="8" type="ORF">LNP81_11445</name>
</gene>
<keyword evidence="4" id="KW-0342">GTP-binding</keyword>
<evidence type="ECO:0000313" key="8">
    <source>
        <dbReference type="EMBL" id="MCC9063602.1"/>
    </source>
</evidence>
<keyword evidence="5" id="KW-0472">Membrane</keyword>
<keyword evidence="2" id="KW-0547">Nucleotide-binding</keyword>
<dbReference type="InterPro" id="IPR045063">
    <property type="entry name" value="Dynamin_N"/>
</dbReference>
<dbReference type="SUPFAM" id="SSF52540">
    <property type="entry name" value="P-loop containing nucleoside triphosphate hydrolases"/>
    <property type="match status" value="1"/>
</dbReference>
<feature type="coiled-coil region" evidence="6">
    <location>
        <begin position="575"/>
        <end position="602"/>
    </location>
</feature>
<comment type="caution">
    <text evidence="8">The sequence shown here is derived from an EMBL/GenBank/DDBJ whole genome shotgun (WGS) entry which is preliminary data.</text>
</comment>
<dbReference type="InterPro" id="IPR027094">
    <property type="entry name" value="Mitofusin_fam"/>
</dbReference>
<dbReference type="RefSeq" id="WP_230035920.1">
    <property type="nucleotide sequence ID" value="NZ_JAJJMM010000001.1"/>
</dbReference>
<evidence type="ECO:0000313" key="9">
    <source>
        <dbReference type="Proteomes" id="UP001430679"/>
    </source>
</evidence>
<evidence type="ECO:0000259" key="7">
    <source>
        <dbReference type="Pfam" id="PF00350"/>
    </source>
</evidence>
<protein>
    <submittedName>
        <fullName evidence="8">Dynamin family protein</fullName>
    </submittedName>
</protein>
<dbReference type="EMBL" id="JAJJMM010000001">
    <property type="protein sequence ID" value="MCC9063602.1"/>
    <property type="molecule type" value="Genomic_DNA"/>
</dbReference>
<dbReference type="PANTHER" id="PTHR10465">
    <property type="entry name" value="TRANSMEMBRANE GTPASE FZO1"/>
    <property type="match status" value="1"/>
</dbReference>
<dbReference type="Proteomes" id="UP001430679">
    <property type="component" value="Unassembled WGS sequence"/>
</dbReference>
<evidence type="ECO:0000256" key="3">
    <source>
        <dbReference type="ARBA" id="ARBA00022801"/>
    </source>
</evidence>
<keyword evidence="3" id="KW-0378">Hydrolase</keyword>
<evidence type="ECO:0000256" key="6">
    <source>
        <dbReference type="SAM" id="Coils"/>
    </source>
</evidence>
<keyword evidence="6" id="KW-0175">Coiled coil</keyword>
<comment type="subcellular location">
    <subcellularLocation>
        <location evidence="1">Membrane</location>
    </subcellularLocation>
</comment>
<accession>A0ABS8MDM2</accession>
<evidence type="ECO:0000256" key="1">
    <source>
        <dbReference type="ARBA" id="ARBA00004370"/>
    </source>
</evidence>
<reference evidence="8" key="1">
    <citation type="submission" date="2021-11" db="EMBL/GenBank/DDBJ databases">
        <title>Description of novel Flavobacterium species.</title>
        <authorList>
            <person name="Saticioglu I.B."/>
            <person name="Ay H."/>
            <person name="Altun S."/>
            <person name="Duman M."/>
        </authorList>
    </citation>
    <scope>NUCLEOTIDE SEQUENCE</scope>
    <source>
        <strain evidence="8">F-30</strain>
    </source>
</reference>
<dbReference type="PANTHER" id="PTHR10465:SF0">
    <property type="entry name" value="SARCALUMENIN"/>
    <property type="match status" value="1"/>
</dbReference>
<proteinExistence type="predicted"/>
<name>A0ABS8MDM2_9FLAO</name>
<evidence type="ECO:0000256" key="2">
    <source>
        <dbReference type="ARBA" id="ARBA00022741"/>
    </source>
</evidence>
<evidence type="ECO:0000256" key="5">
    <source>
        <dbReference type="ARBA" id="ARBA00023136"/>
    </source>
</evidence>
<dbReference type="Gene3D" id="3.40.50.300">
    <property type="entry name" value="P-loop containing nucleotide triphosphate hydrolases"/>
    <property type="match status" value="1"/>
</dbReference>
<evidence type="ECO:0000256" key="4">
    <source>
        <dbReference type="ARBA" id="ARBA00023134"/>
    </source>
</evidence>
<keyword evidence="9" id="KW-1185">Reference proteome</keyword>
<organism evidence="8 9">
    <name type="scientific">Flavobacterium piscisymbiosum</name>
    <dbReference type="NCBI Taxonomy" id="2893753"/>
    <lineage>
        <taxon>Bacteria</taxon>
        <taxon>Pseudomonadati</taxon>
        <taxon>Bacteroidota</taxon>
        <taxon>Flavobacteriia</taxon>
        <taxon>Flavobacteriales</taxon>
        <taxon>Flavobacteriaceae</taxon>
        <taxon>Flavobacterium</taxon>
    </lineage>
</organism>
<feature type="domain" description="Dynamin N-terminal" evidence="7">
    <location>
        <begin position="41"/>
        <end position="182"/>
    </location>
</feature>